<dbReference type="Proteomes" id="UP000008144">
    <property type="component" value="Chromosome 4"/>
</dbReference>
<keyword evidence="2" id="KW-1185">Reference proteome</keyword>
<accession>H2XVS7</accession>
<dbReference type="HOGENOM" id="CLU_3224242_0_0_1"/>
<dbReference type="EMBL" id="EAAA01001993">
    <property type="status" value="NOT_ANNOTATED_CDS"/>
    <property type="molecule type" value="Genomic_DNA"/>
</dbReference>
<reference evidence="1" key="4">
    <citation type="submission" date="2025-09" db="UniProtKB">
        <authorList>
            <consortium name="Ensembl"/>
        </authorList>
    </citation>
    <scope>IDENTIFICATION</scope>
</reference>
<dbReference type="Ensembl" id="ENSCINT00000035058.1">
    <property type="protein sequence ID" value="ENSCINP00000033761.1"/>
    <property type="gene ID" value="ENSCING00000020682.1"/>
</dbReference>
<proteinExistence type="predicted"/>
<evidence type="ECO:0000313" key="2">
    <source>
        <dbReference type="Proteomes" id="UP000008144"/>
    </source>
</evidence>
<protein>
    <submittedName>
        <fullName evidence="1">Uncharacterized protein</fullName>
    </submittedName>
</protein>
<evidence type="ECO:0000313" key="1">
    <source>
        <dbReference type="Ensembl" id="ENSCINP00000033761.1"/>
    </source>
</evidence>
<sequence>MSQSLSQVITLSPYLTYKNDCKICHKDICKLITSTGFLSPVNLV</sequence>
<reference evidence="1" key="2">
    <citation type="journal article" date="2008" name="Genome Biol.">
        <title>Improved genome assembly and evidence-based global gene model set for the chordate Ciona intestinalis: new insight into intron and operon populations.</title>
        <authorList>
            <person name="Satou Y."/>
            <person name="Mineta K."/>
            <person name="Ogasawara M."/>
            <person name="Sasakura Y."/>
            <person name="Shoguchi E."/>
            <person name="Ueno K."/>
            <person name="Yamada L."/>
            <person name="Matsumoto J."/>
            <person name="Wasserscheid J."/>
            <person name="Dewar K."/>
            <person name="Wiley G.B."/>
            <person name="Macmil S.L."/>
            <person name="Roe B.A."/>
            <person name="Zeller R.W."/>
            <person name="Hastings K.E."/>
            <person name="Lemaire P."/>
            <person name="Lindquist E."/>
            <person name="Endo T."/>
            <person name="Hotta K."/>
            <person name="Inaba K."/>
        </authorList>
    </citation>
    <scope>NUCLEOTIDE SEQUENCE [LARGE SCALE GENOMIC DNA]</scope>
    <source>
        <strain evidence="1">wild type</strain>
    </source>
</reference>
<reference evidence="1" key="3">
    <citation type="submission" date="2025-08" db="UniProtKB">
        <authorList>
            <consortium name="Ensembl"/>
        </authorList>
    </citation>
    <scope>IDENTIFICATION</scope>
</reference>
<reference evidence="2" key="1">
    <citation type="journal article" date="2002" name="Science">
        <title>The draft genome of Ciona intestinalis: insights into chordate and vertebrate origins.</title>
        <authorList>
            <person name="Dehal P."/>
            <person name="Satou Y."/>
            <person name="Campbell R.K."/>
            <person name="Chapman J."/>
            <person name="Degnan B."/>
            <person name="De Tomaso A."/>
            <person name="Davidson B."/>
            <person name="Di Gregorio A."/>
            <person name="Gelpke M."/>
            <person name="Goodstein D.M."/>
            <person name="Harafuji N."/>
            <person name="Hastings K.E."/>
            <person name="Ho I."/>
            <person name="Hotta K."/>
            <person name="Huang W."/>
            <person name="Kawashima T."/>
            <person name="Lemaire P."/>
            <person name="Martinez D."/>
            <person name="Meinertzhagen I.A."/>
            <person name="Necula S."/>
            <person name="Nonaka M."/>
            <person name="Putnam N."/>
            <person name="Rash S."/>
            <person name="Saiga H."/>
            <person name="Satake M."/>
            <person name="Terry A."/>
            <person name="Yamada L."/>
            <person name="Wang H.G."/>
            <person name="Awazu S."/>
            <person name="Azumi K."/>
            <person name="Boore J."/>
            <person name="Branno M."/>
            <person name="Chin-Bow S."/>
            <person name="DeSantis R."/>
            <person name="Doyle S."/>
            <person name="Francino P."/>
            <person name="Keys D.N."/>
            <person name="Haga S."/>
            <person name="Hayashi H."/>
            <person name="Hino K."/>
            <person name="Imai K.S."/>
            <person name="Inaba K."/>
            <person name="Kano S."/>
            <person name="Kobayashi K."/>
            <person name="Kobayashi M."/>
            <person name="Lee B.I."/>
            <person name="Makabe K.W."/>
            <person name="Manohar C."/>
            <person name="Matassi G."/>
            <person name="Medina M."/>
            <person name="Mochizuki Y."/>
            <person name="Mount S."/>
            <person name="Morishita T."/>
            <person name="Miura S."/>
            <person name="Nakayama A."/>
            <person name="Nishizaka S."/>
            <person name="Nomoto H."/>
            <person name="Ohta F."/>
            <person name="Oishi K."/>
            <person name="Rigoutsos I."/>
            <person name="Sano M."/>
            <person name="Sasaki A."/>
            <person name="Sasakura Y."/>
            <person name="Shoguchi E."/>
            <person name="Shin-i T."/>
            <person name="Spagnuolo A."/>
            <person name="Stainier D."/>
            <person name="Suzuki M.M."/>
            <person name="Tassy O."/>
            <person name="Takatori N."/>
            <person name="Tokuoka M."/>
            <person name="Yagi K."/>
            <person name="Yoshizaki F."/>
            <person name="Wada S."/>
            <person name="Zhang C."/>
            <person name="Hyatt P.D."/>
            <person name="Larimer F."/>
            <person name="Detter C."/>
            <person name="Doggett N."/>
            <person name="Glavina T."/>
            <person name="Hawkins T."/>
            <person name="Richardson P."/>
            <person name="Lucas S."/>
            <person name="Kohara Y."/>
            <person name="Levine M."/>
            <person name="Satoh N."/>
            <person name="Rokhsar D.S."/>
        </authorList>
    </citation>
    <scope>NUCLEOTIDE SEQUENCE [LARGE SCALE GENOMIC DNA]</scope>
</reference>
<dbReference type="AlphaFoldDB" id="H2XVS7"/>
<name>H2XVS7_CIOIN</name>
<dbReference type="InParanoid" id="H2XVS7"/>
<organism evidence="1 2">
    <name type="scientific">Ciona intestinalis</name>
    <name type="common">Transparent sea squirt</name>
    <name type="synonym">Ascidia intestinalis</name>
    <dbReference type="NCBI Taxonomy" id="7719"/>
    <lineage>
        <taxon>Eukaryota</taxon>
        <taxon>Metazoa</taxon>
        <taxon>Chordata</taxon>
        <taxon>Tunicata</taxon>
        <taxon>Ascidiacea</taxon>
        <taxon>Phlebobranchia</taxon>
        <taxon>Cionidae</taxon>
        <taxon>Ciona</taxon>
    </lineage>
</organism>